<evidence type="ECO:0000313" key="1">
    <source>
        <dbReference type="EMBL" id="KAK3928888.1"/>
    </source>
</evidence>
<comment type="caution">
    <text evidence="1">The sequence shown here is derived from an EMBL/GenBank/DDBJ whole genome shotgun (WGS) entry which is preliminary data.</text>
</comment>
<protein>
    <submittedName>
        <fullName evidence="1">Ectopic P granules protein 5-like protein</fullName>
    </submittedName>
</protein>
<evidence type="ECO:0000313" key="2">
    <source>
        <dbReference type="Proteomes" id="UP001219518"/>
    </source>
</evidence>
<dbReference type="Proteomes" id="UP001219518">
    <property type="component" value="Unassembled WGS sequence"/>
</dbReference>
<keyword evidence="2" id="KW-1185">Reference proteome</keyword>
<sequence length="62" mass="7114">MLLAQSKSSSSSSSKSTFDEELLSLVLLLQRWGALRLYGFLRNHILIRGQSIVWIKIKFTVF</sequence>
<name>A0AAE1HWR1_9NEOP</name>
<dbReference type="AlphaFoldDB" id="A0AAE1HWR1"/>
<dbReference type="EMBL" id="JAHWGI010001356">
    <property type="protein sequence ID" value="KAK3928888.1"/>
    <property type="molecule type" value="Genomic_DNA"/>
</dbReference>
<organism evidence="1 2">
    <name type="scientific">Frankliniella fusca</name>
    <dbReference type="NCBI Taxonomy" id="407009"/>
    <lineage>
        <taxon>Eukaryota</taxon>
        <taxon>Metazoa</taxon>
        <taxon>Ecdysozoa</taxon>
        <taxon>Arthropoda</taxon>
        <taxon>Hexapoda</taxon>
        <taxon>Insecta</taxon>
        <taxon>Pterygota</taxon>
        <taxon>Neoptera</taxon>
        <taxon>Paraneoptera</taxon>
        <taxon>Thysanoptera</taxon>
        <taxon>Terebrantia</taxon>
        <taxon>Thripoidea</taxon>
        <taxon>Thripidae</taxon>
        <taxon>Frankliniella</taxon>
    </lineage>
</organism>
<proteinExistence type="predicted"/>
<reference evidence="1" key="2">
    <citation type="journal article" date="2023" name="BMC Genomics">
        <title>Pest status, molecular evolution, and epigenetic factors derived from the genome assembly of Frankliniella fusca, a thysanopteran phytovirus vector.</title>
        <authorList>
            <person name="Catto M.A."/>
            <person name="Labadie P.E."/>
            <person name="Jacobson A.L."/>
            <person name="Kennedy G.G."/>
            <person name="Srinivasan R."/>
            <person name="Hunt B.G."/>
        </authorList>
    </citation>
    <scope>NUCLEOTIDE SEQUENCE</scope>
    <source>
        <strain evidence="1">PL_HMW_Pooled</strain>
    </source>
</reference>
<accession>A0AAE1HWR1</accession>
<gene>
    <name evidence="1" type="ORF">KUF71_017112</name>
</gene>
<reference evidence="1" key="1">
    <citation type="submission" date="2021-07" db="EMBL/GenBank/DDBJ databases">
        <authorList>
            <person name="Catto M.A."/>
            <person name="Jacobson A."/>
            <person name="Kennedy G."/>
            <person name="Labadie P."/>
            <person name="Hunt B.G."/>
            <person name="Srinivasan R."/>
        </authorList>
    </citation>
    <scope>NUCLEOTIDE SEQUENCE</scope>
    <source>
        <strain evidence="1">PL_HMW_Pooled</strain>
        <tissue evidence="1">Head</tissue>
    </source>
</reference>